<keyword evidence="3" id="KW-1185">Reference proteome</keyword>
<gene>
    <name evidence="2" type="ORF">FWK35_00009961</name>
</gene>
<name>A0A6G0YG04_APHCR</name>
<evidence type="ECO:0000313" key="3">
    <source>
        <dbReference type="Proteomes" id="UP000478052"/>
    </source>
</evidence>
<reference evidence="2 3" key="1">
    <citation type="submission" date="2019-08" db="EMBL/GenBank/DDBJ databases">
        <title>Whole genome of Aphis craccivora.</title>
        <authorList>
            <person name="Voronova N.V."/>
            <person name="Shulinski R.S."/>
            <person name="Bandarenka Y.V."/>
            <person name="Zhorov D.G."/>
            <person name="Warner D."/>
        </authorList>
    </citation>
    <scope>NUCLEOTIDE SEQUENCE [LARGE SCALE GENOMIC DNA]</scope>
    <source>
        <strain evidence="2">180601</strain>
        <tissue evidence="2">Whole Body</tissue>
    </source>
</reference>
<feature type="region of interest" description="Disordered" evidence="1">
    <location>
        <begin position="238"/>
        <end position="261"/>
    </location>
</feature>
<protein>
    <submittedName>
        <fullName evidence="2">HTH psq-type domain-containing protein</fullName>
    </submittedName>
</protein>
<evidence type="ECO:0000256" key="1">
    <source>
        <dbReference type="SAM" id="MobiDB-lite"/>
    </source>
</evidence>
<dbReference type="EMBL" id="VUJU01004277">
    <property type="protein sequence ID" value="KAF0754927.1"/>
    <property type="molecule type" value="Genomic_DNA"/>
</dbReference>
<proteinExistence type="predicted"/>
<accession>A0A6G0YG04</accession>
<sequence length="339" mass="37794">MAAEKYGIPKSTLSDYRKNANNIKKPGGQMVLFEKDETMLVEGLVTCAEWGFPLDASDMHIVVQSCLNRSGKLAGVSKPILTKYFDNLEVVLEDVPTSVKHPEIIRDSSTASTSVMFCAAADGKIVPPYTVYKSTYLYPSWIEGGVPGARFNRNSSGWFDMKMLKNALNTVESLESNVKVGFMAAGIVPFNKDRVLSRVKSRPEDQEHEAVRNSSWSQAFVEILLDVRLEDKVVGKKPRGKKVAVEPGKNAEDSEEDIDDPEFDENVLINDENQPSTSGPITTQPESSTDFEIDDFILIRYDTGESYRKYMGQVISVDYPLFLKMLARDAKAYIKFGSP</sequence>
<dbReference type="Proteomes" id="UP000478052">
    <property type="component" value="Unassembled WGS sequence"/>
</dbReference>
<evidence type="ECO:0000313" key="2">
    <source>
        <dbReference type="EMBL" id="KAF0754927.1"/>
    </source>
</evidence>
<comment type="caution">
    <text evidence="2">The sequence shown here is derived from an EMBL/GenBank/DDBJ whole genome shotgun (WGS) entry which is preliminary data.</text>
</comment>
<dbReference type="AlphaFoldDB" id="A0A6G0YG04"/>
<organism evidence="2 3">
    <name type="scientific">Aphis craccivora</name>
    <name type="common">Cowpea aphid</name>
    <dbReference type="NCBI Taxonomy" id="307492"/>
    <lineage>
        <taxon>Eukaryota</taxon>
        <taxon>Metazoa</taxon>
        <taxon>Ecdysozoa</taxon>
        <taxon>Arthropoda</taxon>
        <taxon>Hexapoda</taxon>
        <taxon>Insecta</taxon>
        <taxon>Pterygota</taxon>
        <taxon>Neoptera</taxon>
        <taxon>Paraneoptera</taxon>
        <taxon>Hemiptera</taxon>
        <taxon>Sternorrhyncha</taxon>
        <taxon>Aphidomorpha</taxon>
        <taxon>Aphidoidea</taxon>
        <taxon>Aphididae</taxon>
        <taxon>Aphidini</taxon>
        <taxon>Aphis</taxon>
        <taxon>Aphis</taxon>
    </lineage>
</organism>